<dbReference type="GO" id="GO:0016301">
    <property type="term" value="F:kinase activity"/>
    <property type="evidence" value="ECO:0007669"/>
    <property type="project" value="UniProtKB-KW"/>
</dbReference>
<dbReference type="Proteomes" id="UP000515976">
    <property type="component" value="Chromosome"/>
</dbReference>
<dbReference type="InterPro" id="IPR052922">
    <property type="entry name" value="Cytidylate_Kinase-2"/>
</dbReference>
<evidence type="ECO:0000313" key="1">
    <source>
        <dbReference type="EMBL" id="QNN50266.1"/>
    </source>
</evidence>
<dbReference type="Gene3D" id="3.40.50.300">
    <property type="entry name" value="P-loop containing nucleotide triphosphate hydrolases"/>
    <property type="match status" value="1"/>
</dbReference>
<gene>
    <name evidence="1" type="ORF">H9L10_04300</name>
</gene>
<accession>A0A7G9R3U1</accession>
<keyword evidence="2" id="KW-1185">Reference proteome</keyword>
<protein>
    <submittedName>
        <fullName evidence="1">Adenylate kinase</fullName>
    </submittedName>
</protein>
<dbReference type="RefSeq" id="WP_166097677.1">
    <property type="nucleotide sequence ID" value="NZ_BMMY01000001.1"/>
</dbReference>
<keyword evidence="1" id="KW-0808">Transferase</keyword>
<dbReference type="EMBL" id="CP060712">
    <property type="protein sequence ID" value="QNN50266.1"/>
    <property type="molecule type" value="Genomic_DNA"/>
</dbReference>
<sequence length="186" mass="20650">MTPDGDFDLARHRRVVVIGVTGSGKSSLAVRLAAVGGMPYVAVDDLMWRPGWVQLGPAGQVEAVREHLAGPAWVMDAMWSATRELVLAHADLVIALDYPRRVSLARLLNRTVRRLREHEEVCGGNHESWRGTLSSDSIIAWHVRSFDRKRAQVEQLCAAPDGPPVLRFTDPRDTQAWLRSLERAAA</sequence>
<name>A0A7G9R3U1_9MICO</name>
<dbReference type="AlphaFoldDB" id="A0A7G9R3U1"/>
<proteinExistence type="predicted"/>
<organism evidence="1 2">
    <name type="scientific">Phycicoccus endophyticus</name>
    <dbReference type="NCBI Taxonomy" id="1690220"/>
    <lineage>
        <taxon>Bacteria</taxon>
        <taxon>Bacillati</taxon>
        <taxon>Actinomycetota</taxon>
        <taxon>Actinomycetes</taxon>
        <taxon>Micrococcales</taxon>
        <taxon>Intrasporangiaceae</taxon>
        <taxon>Phycicoccus</taxon>
    </lineage>
</organism>
<dbReference type="SUPFAM" id="SSF52540">
    <property type="entry name" value="P-loop containing nucleoside triphosphate hydrolases"/>
    <property type="match status" value="1"/>
</dbReference>
<reference evidence="1 2" key="1">
    <citation type="submission" date="2020-08" db="EMBL/GenBank/DDBJ databases">
        <title>Genome sequence of Phycicoccus endophyticus JCM 31784T.</title>
        <authorList>
            <person name="Hyun D.-W."/>
            <person name="Bae J.-W."/>
        </authorList>
    </citation>
    <scope>NUCLEOTIDE SEQUENCE [LARGE SCALE GENOMIC DNA]</scope>
    <source>
        <strain evidence="1 2">JCM 31784</strain>
    </source>
</reference>
<dbReference type="KEGG" id="pei:H9L10_04300"/>
<dbReference type="PANTHER" id="PTHR37816">
    <property type="entry name" value="YALI0E33011P"/>
    <property type="match status" value="1"/>
</dbReference>
<dbReference type="InterPro" id="IPR027417">
    <property type="entry name" value="P-loop_NTPase"/>
</dbReference>
<evidence type="ECO:0000313" key="2">
    <source>
        <dbReference type="Proteomes" id="UP000515976"/>
    </source>
</evidence>
<keyword evidence="1" id="KW-0418">Kinase</keyword>
<dbReference type="PANTHER" id="PTHR37816:SF1">
    <property type="entry name" value="TOXIN"/>
    <property type="match status" value="1"/>
</dbReference>